<evidence type="ECO:0000313" key="2">
    <source>
        <dbReference type="EMBL" id="AMC11816.1"/>
    </source>
</evidence>
<gene>
    <name evidence="2" type="ORF">Lupro_11300</name>
</gene>
<reference evidence="2 3" key="2">
    <citation type="journal article" date="2016" name="Int. J. Syst. Evol. Microbiol.">
        <title>Lutibacter profundi sp. nov., isolated from a deep-sea hydrothermal system on the Arctic Mid-Ocean Ridge and emended description of the genus Lutibacter.</title>
        <authorList>
            <person name="Le Moine Bauer S."/>
            <person name="Roalkvam I."/>
            <person name="Steen I.H."/>
            <person name="Dahle H."/>
        </authorList>
    </citation>
    <scope>NUCLEOTIDE SEQUENCE [LARGE SCALE GENOMIC DNA]</scope>
    <source>
        <strain evidence="2 3">LP1</strain>
    </source>
</reference>
<keyword evidence="3" id="KW-1185">Reference proteome</keyword>
<evidence type="ECO:0008006" key="4">
    <source>
        <dbReference type="Google" id="ProtNLM"/>
    </source>
</evidence>
<evidence type="ECO:0000256" key="1">
    <source>
        <dbReference type="SAM" id="SignalP"/>
    </source>
</evidence>
<sequence length="324" mass="36272">MNLKTIVFLLAFILPFNLIKAQTCCSGGIPLSNNIGMAILETGTTQIGVNYDYNNLNTLNNGSNKLDDDSRLRITHSILVNASYAITDNFSIEGLFTWVNQRRKITQFGNENLDQTSGIGDGLLLIKYNFSDILKNKVAINIGIGTKIPFGSSTQKNNQGIILNADLQPGSNAWDIVYWSSFLSSFNFRPTFNISSRFIYRSTGTNSSYFGDSTYKFGNEFQAFIGFSDQFLFLKTMLYPSVTFKYRNAIQDKIGGFNLENTGGNWLFIIPNISINIGTNIVFYTRAELPIYSNIDGTQLTPTYRLTSGILFTIRPPKQLINLN</sequence>
<feature type="signal peptide" evidence="1">
    <location>
        <begin position="1"/>
        <end position="21"/>
    </location>
</feature>
<dbReference type="AlphaFoldDB" id="A0A120IEJ0"/>
<organism evidence="2 3">
    <name type="scientific">Lutibacter profundi</name>
    <dbReference type="NCBI Taxonomy" id="1622118"/>
    <lineage>
        <taxon>Bacteria</taxon>
        <taxon>Pseudomonadati</taxon>
        <taxon>Bacteroidota</taxon>
        <taxon>Flavobacteriia</taxon>
        <taxon>Flavobacteriales</taxon>
        <taxon>Flavobacteriaceae</taxon>
        <taxon>Lutibacter</taxon>
    </lineage>
</organism>
<protein>
    <recommendedName>
        <fullName evidence="4">Transporter</fullName>
    </recommendedName>
</protein>
<dbReference type="KEGG" id="lut:Lupro_11300"/>
<accession>A0A120IEJ0</accession>
<name>A0A120IEJ0_9FLAO</name>
<dbReference type="RefSeq" id="WP_068210343.1">
    <property type="nucleotide sequence ID" value="NZ_CP013355.1"/>
</dbReference>
<evidence type="ECO:0000313" key="3">
    <source>
        <dbReference type="Proteomes" id="UP000059672"/>
    </source>
</evidence>
<dbReference type="STRING" id="1622118.Lupro_11300"/>
<reference evidence="3" key="1">
    <citation type="submission" date="2015-12" db="EMBL/GenBank/DDBJ databases">
        <title>Complete genome sequence of Lutibacter profundus strain LP1.</title>
        <authorList>
            <person name="Wissuwa J."/>
            <person name="Le Moine Bauer S."/>
            <person name="Stokke R."/>
            <person name="Dahle H."/>
            <person name="Steen I.H."/>
        </authorList>
    </citation>
    <scope>NUCLEOTIDE SEQUENCE [LARGE SCALE GENOMIC DNA]</scope>
    <source>
        <strain evidence="3">LP1</strain>
    </source>
</reference>
<keyword evidence="1" id="KW-0732">Signal</keyword>
<dbReference type="Proteomes" id="UP000059672">
    <property type="component" value="Chromosome"/>
</dbReference>
<proteinExistence type="predicted"/>
<dbReference type="OrthoDB" id="5450709at2"/>
<feature type="chain" id="PRO_5007166773" description="Transporter" evidence="1">
    <location>
        <begin position="22"/>
        <end position="324"/>
    </location>
</feature>
<dbReference type="EMBL" id="CP013355">
    <property type="protein sequence ID" value="AMC11816.1"/>
    <property type="molecule type" value="Genomic_DNA"/>
</dbReference>